<dbReference type="SUPFAM" id="SSF54001">
    <property type="entry name" value="Cysteine proteinases"/>
    <property type="match status" value="1"/>
</dbReference>
<feature type="coiled-coil region" evidence="5">
    <location>
        <begin position="83"/>
        <end position="124"/>
    </location>
</feature>
<evidence type="ECO:0000313" key="9">
    <source>
        <dbReference type="Proteomes" id="UP001596413"/>
    </source>
</evidence>
<dbReference type="RefSeq" id="WP_386418587.1">
    <property type="nucleotide sequence ID" value="NZ_JBHSZO010000059.1"/>
</dbReference>
<keyword evidence="4" id="KW-0788">Thiol protease</keyword>
<keyword evidence="3" id="KW-0378">Hydrolase</keyword>
<evidence type="ECO:0000256" key="3">
    <source>
        <dbReference type="ARBA" id="ARBA00022801"/>
    </source>
</evidence>
<comment type="caution">
    <text evidence="8">The sequence shown here is derived from an EMBL/GenBank/DDBJ whole genome shotgun (WGS) entry which is preliminary data.</text>
</comment>
<dbReference type="Proteomes" id="UP001596413">
    <property type="component" value="Unassembled WGS sequence"/>
</dbReference>
<keyword evidence="5" id="KW-0175">Coiled coil</keyword>
<dbReference type="PANTHER" id="PTHR47359:SF3">
    <property type="entry name" value="NLP_P60 DOMAIN-CONTAINING PROTEIN-RELATED"/>
    <property type="match status" value="1"/>
</dbReference>
<evidence type="ECO:0000256" key="5">
    <source>
        <dbReference type="SAM" id="Coils"/>
    </source>
</evidence>
<dbReference type="InterPro" id="IPR051794">
    <property type="entry name" value="PG_Endopeptidase_C40"/>
</dbReference>
<feature type="compositionally biased region" description="Gly residues" evidence="6">
    <location>
        <begin position="1"/>
        <end position="12"/>
    </location>
</feature>
<name>A0ABW2GKV6_9ACTN</name>
<evidence type="ECO:0000256" key="4">
    <source>
        <dbReference type="ARBA" id="ARBA00022807"/>
    </source>
</evidence>
<evidence type="ECO:0000256" key="2">
    <source>
        <dbReference type="ARBA" id="ARBA00022670"/>
    </source>
</evidence>
<evidence type="ECO:0000313" key="8">
    <source>
        <dbReference type="EMBL" id="MFC7221317.1"/>
    </source>
</evidence>
<sequence>MAGGWTGAGRGTHGGDRRGDRDAARTPRAARARRAHPARRRIRTLTTVLLALAAGFTAPAVRAQPAPSAQEVHAQIQELYHRAEIATDAYNGVEERLAQQQRAVTAVEKETSAARARLERLREQAGALARAQYRSGGFPTEAQLMLSDHPQDFFDGLHLTDKAISAQTTLIRDLGATENALQGYTADAKDLWERLESDRRQQAKVRKEIEEQLAEAKLLESRLAADERRLLTQWESDAARANQAAWLGSGILDDIDATASEAGKRAIRYATAQLGKDYEWGAEGPDTFDCSGLTMRAWQAAGFTIPRTSQTQWQGLTRVDVRDMRPGDLIIYKSDASHVALYIGDGRMLHAPRTGRQITIEGAGSLPILGVVRPDA</sequence>
<proteinExistence type="inferred from homology"/>
<evidence type="ECO:0000256" key="1">
    <source>
        <dbReference type="ARBA" id="ARBA00007074"/>
    </source>
</evidence>
<reference evidence="9" key="1">
    <citation type="journal article" date="2019" name="Int. J. Syst. Evol. Microbiol.">
        <title>The Global Catalogue of Microorganisms (GCM) 10K type strain sequencing project: providing services to taxonomists for standard genome sequencing and annotation.</title>
        <authorList>
            <consortium name="The Broad Institute Genomics Platform"/>
            <consortium name="The Broad Institute Genome Sequencing Center for Infectious Disease"/>
            <person name="Wu L."/>
            <person name="Ma J."/>
        </authorList>
    </citation>
    <scope>NUCLEOTIDE SEQUENCE [LARGE SCALE GENOMIC DNA]</scope>
    <source>
        <strain evidence="9">CGMCC 1.13681</strain>
    </source>
</reference>
<dbReference type="InterPro" id="IPR038765">
    <property type="entry name" value="Papain-like_cys_pep_sf"/>
</dbReference>
<dbReference type="PROSITE" id="PS51935">
    <property type="entry name" value="NLPC_P60"/>
    <property type="match status" value="1"/>
</dbReference>
<dbReference type="PANTHER" id="PTHR47359">
    <property type="entry name" value="PEPTIDOGLYCAN DL-ENDOPEPTIDASE CWLO"/>
    <property type="match status" value="1"/>
</dbReference>
<protein>
    <submittedName>
        <fullName evidence="8">NlpC/P60 family protein</fullName>
    </submittedName>
</protein>
<gene>
    <name evidence="8" type="ORF">ACFQLX_24595</name>
</gene>
<feature type="region of interest" description="Disordered" evidence="6">
    <location>
        <begin position="1"/>
        <end position="38"/>
    </location>
</feature>
<dbReference type="InterPro" id="IPR000064">
    <property type="entry name" value="NLP_P60_dom"/>
</dbReference>
<feature type="compositionally biased region" description="Basic and acidic residues" evidence="6">
    <location>
        <begin position="13"/>
        <end position="25"/>
    </location>
</feature>
<evidence type="ECO:0000259" key="7">
    <source>
        <dbReference type="PROSITE" id="PS51935"/>
    </source>
</evidence>
<dbReference type="Gene3D" id="3.90.1720.10">
    <property type="entry name" value="endopeptidase domain like (from Nostoc punctiforme)"/>
    <property type="match status" value="1"/>
</dbReference>
<feature type="domain" description="NlpC/P60" evidence="7">
    <location>
        <begin position="260"/>
        <end position="376"/>
    </location>
</feature>
<dbReference type="EMBL" id="JBHSZO010000059">
    <property type="protein sequence ID" value="MFC7221317.1"/>
    <property type="molecule type" value="Genomic_DNA"/>
</dbReference>
<organism evidence="8 9">
    <name type="scientific">Streptomyces polyrhachis</name>
    <dbReference type="NCBI Taxonomy" id="1282885"/>
    <lineage>
        <taxon>Bacteria</taxon>
        <taxon>Bacillati</taxon>
        <taxon>Actinomycetota</taxon>
        <taxon>Actinomycetes</taxon>
        <taxon>Kitasatosporales</taxon>
        <taxon>Streptomycetaceae</taxon>
        <taxon>Streptomyces</taxon>
    </lineage>
</organism>
<comment type="similarity">
    <text evidence="1">Belongs to the peptidase C40 family.</text>
</comment>
<accession>A0ABW2GKV6</accession>
<keyword evidence="9" id="KW-1185">Reference proteome</keyword>
<keyword evidence="2" id="KW-0645">Protease</keyword>
<dbReference type="Pfam" id="PF00877">
    <property type="entry name" value="NLPC_P60"/>
    <property type="match status" value="1"/>
</dbReference>
<feature type="coiled-coil region" evidence="5">
    <location>
        <begin position="195"/>
        <end position="229"/>
    </location>
</feature>
<evidence type="ECO:0000256" key="6">
    <source>
        <dbReference type="SAM" id="MobiDB-lite"/>
    </source>
</evidence>
<feature type="compositionally biased region" description="Basic residues" evidence="6">
    <location>
        <begin position="28"/>
        <end position="38"/>
    </location>
</feature>